<evidence type="ECO:0000256" key="1">
    <source>
        <dbReference type="ARBA" id="ARBA00004651"/>
    </source>
</evidence>
<comment type="subcellular location">
    <subcellularLocation>
        <location evidence="1">Cell membrane</location>
        <topology evidence="1">Multi-pass membrane protein</topology>
    </subcellularLocation>
</comment>
<evidence type="ECO:0000256" key="6">
    <source>
        <dbReference type="ARBA" id="ARBA00023136"/>
    </source>
</evidence>
<keyword evidence="5 7" id="KW-1133">Transmembrane helix</keyword>
<evidence type="ECO:0000256" key="7">
    <source>
        <dbReference type="SAM" id="Phobius"/>
    </source>
</evidence>
<dbReference type="OrthoDB" id="9775268at2"/>
<feature type="transmembrane region" description="Helical" evidence="7">
    <location>
        <begin position="63"/>
        <end position="84"/>
    </location>
</feature>
<protein>
    <submittedName>
        <fullName evidence="9">Predicted arabinose efflux permease, MFS family</fullName>
    </submittedName>
</protein>
<dbReference type="CDD" id="cd06173">
    <property type="entry name" value="MFS_MefA_like"/>
    <property type="match status" value="1"/>
</dbReference>
<dbReference type="InterPro" id="IPR036259">
    <property type="entry name" value="MFS_trans_sf"/>
</dbReference>
<dbReference type="EMBL" id="OCNE01000011">
    <property type="protein sequence ID" value="SOD63642.1"/>
    <property type="molecule type" value="Genomic_DNA"/>
</dbReference>
<evidence type="ECO:0000256" key="3">
    <source>
        <dbReference type="ARBA" id="ARBA00022475"/>
    </source>
</evidence>
<dbReference type="Pfam" id="PF05977">
    <property type="entry name" value="MFS_3"/>
    <property type="match status" value="1"/>
</dbReference>
<feature type="transmembrane region" description="Helical" evidence="7">
    <location>
        <begin position="361"/>
        <end position="383"/>
    </location>
</feature>
<reference evidence="9 10" key="1">
    <citation type="submission" date="2017-09" db="EMBL/GenBank/DDBJ databases">
        <authorList>
            <person name="Ehlers B."/>
            <person name="Leendertz F.H."/>
        </authorList>
    </citation>
    <scope>NUCLEOTIDE SEQUENCE [LARGE SCALE GENOMIC DNA]</scope>
    <source>
        <strain evidence="9 10">CGMCC 4.7095</strain>
    </source>
</reference>
<keyword evidence="6 7" id="KW-0472">Membrane</keyword>
<dbReference type="PANTHER" id="PTHR23513">
    <property type="entry name" value="INTEGRAL MEMBRANE EFFLUX PROTEIN-RELATED"/>
    <property type="match status" value="1"/>
</dbReference>
<feature type="transmembrane region" description="Helical" evidence="7">
    <location>
        <begin position="274"/>
        <end position="294"/>
    </location>
</feature>
<sequence>MSPGPGAGSAPASLTATDKVSTFSSFRVRNYRIHFFGNAISNIGTWMQRIAQDWLVHELTGSAAAVGITLALQFLPMLLFGLYGGVLADRVDKRKLLIGTQAALGLTGLTLAALTFTDVVNVYHVYVLAFLVGLVTVVDNPARQTFVSDMVGPRLLRNAVSLNSANFQSARLIGPAVAGVMIAAVGGAWAFLANGLSFIAPIIGLLMMRTSELNPAERVPRGRGQLRDGLRYVGGRPDLLWMIVLVGFIGTFGYNFAIWLVAFTDQVFASGPGTFGLLNSLMAGGSVVGALLAARRGSNRTRFTVGAAAVFSSLLVVASAAPNFVVFAVLMPLIGLAGMTFQVTANSTIQISSDPAMRGRVISLFMMVFVGGTPIGGPLVGWLSDEFGARVGLISGGLVCLAAAVGVALILARIGGLRLRISLRAGSRGLALVPRDPEEVTAPAGAAIRPVA</sequence>
<evidence type="ECO:0000256" key="4">
    <source>
        <dbReference type="ARBA" id="ARBA00022692"/>
    </source>
</evidence>
<accession>A0A286DYC5</accession>
<evidence type="ECO:0000256" key="5">
    <source>
        <dbReference type="ARBA" id="ARBA00022989"/>
    </source>
</evidence>
<dbReference type="PROSITE" id="PS50850">
    <property type="entry name" value="MFS"/>
    <property type="match status" value="1"/>
</dbReference>
<dbReference type="GO" id="GO:0005886">
    <property type="term" value="C:plasma membrane"/>
    <property type="evidence" value="ECO:0007669"/>
    <property type="project" value="UniProtKB-SubCell"/>
</dbReference>
<name>A0A286DYC5_9ACTN</name>
<dbReference type="InterPro" id="IPR010290">
    <property type="entry name" value="TM_effector"/>
</dbReference>
<keyword evidence="4 7" id="KW-0812">Transmembrane</keyword>
<evidence type="ECO:0000256" key="2">
    <source>
        <dbReference type="ARBA" id="ARBA00022448"/>
    </source>
</evidence>
<evidence type="ECO:0000313" key="9">
    <source>
        <dbReference type="EMBL" id="SOD63642.1"/>
    </source>
</evidence>
<dbReference type="PANTHER" id="PTHR23513:SF11">
    <property type="entry name" value="STAPHYLOFERRIN A TRANSPORTER"/>
    <property type="match status" value="1"/>
</dbReference>
<feature type="transmembrane region" description="Helical" evidence="7">
    <location>
        <begin position="303"/>
        <end position="321"/>
    </location>
</feature>
<evidence type="ECO:0000313" key="10">
    <source>
        <dbReference type="Proteomes" id="UP000219072"/>
    </source>
</evidence>
<dbReference type="InterPro" id="IPR020846">
    <property type="entry name" value="MFS_dom"/>
</dbReference>
<dbReference type="Gene3D" id="1.20.1250.20">
    <property type="entry name" value="MFS general substrate transporter like domains"/>
    <property type="match status" value="1"/>
</dbReference>
<feature type="transmembrane region" description="Helical" evidence="7">
    <location>
        <begin position="327"/>
        <end position="349"/>
    </location>
</feature>
<dbReference type="SUPFAM" id="SSF103473">
    <property type="entry name" value="MFS general substrate transporter"/>
    <property type="match status" value="1"/>
</dbReference>
<feature type="transmembrane region" description="Helical" evidence="7">
    <location>
        <begin position="122"/>
        <end position="138"/>
    </location>
</feature>
<feature type="domain" description="Major facilitator superfamily (MFS) profile" evidence="8">
    <location>
        <begin position="30"/>
        <end position="415"/>
    </location>
</feature>
<gene>
    <name evidence="9" type="ORF">SAMN06297387_111191</name>
</gene>
<dbReference type="GO" id="GO:0022857">
    <property type="term" value="F:transmembrane transporter activity"/>
    <property type="evidence" value="ECO:0007669"/>
    <property type="project" value="InterPro"/>
</dbReference>
<evidence type="ECO:0000259" key="8">
    <source>
        <dbReference type="PROSITE" id="PS50850"/>
    </source>
</evidence>
<feature type="transmembrane region" description="Helical" evidence="7">
    <location>
        <begin position="239"/>
        <end position="262"/>
    </location>
</feature>
<organism evidence="9 10">
    <name type="scientific">Streptomyces zhaozhouensis</name>
    <dbReference type="NCBI Taxonomy" id="1300267"/>
    <lineage>
        <taxon>Bacteria</taxon>
        <taxon>Bacillati</taxon>
        <taxon>Actinomycetota</taxon>
        <taxon>Actinomycetes</taxon>
        <taxon>Kitasatosporales</taxon>
        <taxon>Streptomycetaceae</taxon>
        <taxon>Streptomyces</taxon>
    </lineage>
</organism>
<feature type="transmembrane region" description="Helical" evidence="7">
    <location>
        <begin position="188"/>
        <end position="208"/>
    </location>
</feature>
<keyword evidence="3" id="KW-1003">Cell membrane</keyword>
<dbReference type="AlphaFoldDB" id="A0A286DYC5"/>
<proteinExistence type="predicted"/>
<feature type="transmembrane region" description="Helical" evidence="7">
    <location>
        <begin position="389"/>
        <end position="412"/>
    </location>
</feature>
<keyword evidence="2" id="KW-0813">Transport</keyword>
<dbReference type="Proteomes" id="UP000219072">
    <property type="component" value="Unassembled WGS sequence"/>
</dbReference>
<keyword evidence="10" id="KW-1185">Reference proteome</keyword>